<protein>
    <recommendedName>
        <fullName evidence="3">Leucine-rich melanocyte differentiation-associated protein-like</fullName>
    </recommendedName>
</protein>
<dbReference type="EMBL" id="OU892284">
    <property type="protein sequence ID" value="CAG9772537.1"/>
    <property type="molecule type" value="Genomic_DNA"/>
</dbReference>
<name>A0A9N9MZZ8_9CUCU</name>
<dbReference type="InterPro" id="IPR032675">
    <property type="entry name" value="LRR_dom_sf"/>
</dbReference>
<dbReference type="Pfam" id="PF14580">
    <property type="entry name" value="LRR_9"/>
    <property type="match status" value="1"/>
</dbReference>
<evidence type="ECO:0000313" key="2">
    <source>
        <dbReference type="Proteomes" id="UP001152799"/>
    </source>
</evidence>
<evidence type="ECO:0008006" key="3">
    <source>
        <dbReference type="Google" id="ProtNLM"/>
    </source>
</evidence>
<organism evidence="1 2">
    <name type="scientific">Ceutorhynchus assimilis</name>
    <name type="common">cabbage seed weevil</name>
    <dbReference type="NCBI Taxonomy" id="467358"/>
    <lineage>
        <taxon>Eukaryota</taxon>
        <taxon>Metazoa</taxon>
        <taxon>Ecdysozoa</taxon>
        <taxon>Arthropoda</taxon>
        <taxon>Hexapoda</taxon>
        <taxon>Insecta</taxon>
        <taxon>Pterygota</taxon>
        <taxon>Neoptera</taxon>
        <taxon>Endopterygota</taxon>
        <taxon>Coleoptera</taxon>
        <taxon>Polyphaga</taxon>
        <taxon>Cucujiformia</taxon>
        <taxon>Curculionidae</taxon>
        <taxon>Ceutorhynchinae</taxon>
        <taxon>Ceutorhynchus</taxon>
    </lineage>
</organism>
<reference evidence="1" key="1">
    <citation type="submission" date="2022-01" db="EMBL/GenBank/DDBJ databases">
        <authorList>
            <person name="King R."/>
        </authorList>
    </citation>
    <scope>NUCLEOTIDE SEQUENCE</scope>
</reference>
<dbReference type="OrthoDB" id="10251250at2759"/>
<sequence>MVKDYVKHDEDDKRVKTSQYENSSHFSDIFELWRDPPQEENTVVVPGIAEIITHQTLPHVLNNLLYTEMRTADMTNLGNILLGYPAEGDSVHDDSKVGRLSLAHEKLTYMPKLVCDEFGPSVKILDITNNSIKNLDFLEYFPELTSLIADKNPINSLDTNIPWMPKLELLYLNHCKIDDLYWIETLKYNCPNLKYLSLMGNPVVPSFMTQGNIYQYLQYRLYVISLIPTLIHLDDKRISDDEKIEAEKMFPTPFVQNFLKTTKARLPHYFRRITDRMNDYFSISSKGSSTNNERNLIV</sequence>
<gene>
    <name evidence="1" type="ORF">CEUTPL_LOCUS12943</name>
</gene>
<dbReference type="Proteomes" id="UP001152799">
    <property type="component" value="Chromosome 8"/>
</dbReference>
<dbReference type="SUPFAM" id="SSF52058">
    <property type="entry name" value="L domain-like"/>
    <property type="match status" value="1"/>
</dbReference>
<proteinExistence type="predicted"/>
<evidence type="ECO:0000313" key="1">
    <source>
        <dbReference type="EMBL" id="CAG9772537.1"/>
    </source>
</evidence>
<dbReference type="PANTHER" id="PTHR46282:SF1">
    <property type="entry name" value="LEUCINE-RICH REPEAT-CONTAINING PROTEIN 72-LIKE"/>
    <property type="match status" value="1"/>
</dbReference>
<keyword evidence="2" id="KW-1185">Reference proteome</keyword>
<accession>A0A9N9MZZ8</accession>
<dbReference type="PANTHER" id="PTHR46282">
    <property type="entry name" value="LEUCINE-RICH MELANOCYTE DIFFERENTIATION-ASSOCIATED PROTEIN"/>
    <property type="match status" value="1"/>
</dbReference>
<dbReference type="InterPro" id="IPR043313">
    <property type="entry name" value="LRMDA"/>
</dbReference>
<dbReference type="AlphaFoldDB" id="A0A9N9MZZ8"/>
<dbReference type="Gene3D" id="3.80.10.10">
    <property type="entry name" value="Ribonuclease Inhibitor"/>
    <property type="match status" value="1"/>
</dbReference>